<sequence>MERTRGPQTTGAAFRGCPANLPHPDSYDSVYSDRSEIIVKLLLTRPSTHLSPLHAPTISTSRQRGSRFSSRHSRTHFAGPAWGTDHLDLVEFSPSRPTRSDSYQSSPKYEPNSRAAEQPPPEQTRPQSGINLSHSITRARSVLVRVRDKTARDRFSFRPKSMLQL</sequence>
<evidence type="ECO:0000313" key="2">
    <source>
        <dbReference type="EMBL" id="OOQ91579.1"/>
    </source>
</evidence>
<reference evidence="3" key="1">
    <citation type="submission" date="2015-09" db="EMBL/GenBank/DDBJ databases">
        <authorList>
            <person name="Fill T.P."/>
            <person name="Baretta J.F."/>
            <person name="de Almeida L.G."/>
            <person name="Rocha M."/>
            <person name="de Souza D.H."/>
            <person name="Malavazi I."/>
            <person name="Cerdeira L.T."/>
            <person name="Hong H."/>
            <person name="Samborskyy M."/>
            <person name="de Vasconcelos A.T."/>
            <person name="Leadlay P."/>
            <person name="Rodrigues-Filho E."/>
        </authorList>
    </citation>
    <scope>NUCLEOTIDE SEQUENCE [LARGE SCALE GENOMIC DNA]</scope>
    <source>
        <strain evidence="3">LaBioMMi 136</strain>
    </source>
</reference>
<accession>A0A1S9S1B1</accession>
<dbReference type="AlphaFoldDB" id="A0A1S9S1B1"/>
<protein>
    <submittedName>
        <fullName evidence="2">Uncharacterized protein</fullName>
    </submittedName>
</protein>
<name>A0A1S9S1B1_PENBI</name>
<comment type="caution">
    <text evidence="2">The sequence shown here is derived from an EMBL/GenBank/DDBJ whole genome shotgun (WGS) entry which is preliminary data.</text>
</comment>
<gene>
    <name evidence="2" type="ORF">PEBR_08664</name>
</gene>
<feature type="region of interest" description="Disordered" evidence="1">
    <location>
        <begin position="1"/>
        <end position="23"/>
    </location>
</feature>
<organism evidence="2 3">
    <name type="scientific">Penicillium brasilianum</name>
    <dbReference type="NCBI Taxonomy" id="104259"/>
    <lineage>
        <taxon>Eukaryota</taxon>
        <taxon>Fungi</taxon>
        <taxon>Dikarya</taxon>
        <taxon>Ascomycota</taxon>
        <taxon>Pezizomycotina</taxon>
        <taxon>Eurotiomycetes</taxon>
        <taxon>Eurotiomycetidae</taxon>
        <taxon>Eurotiales</taxon>
        <taxon>Aspergillaceae</taxon>
        <taxon>Penicillium</taxon>
    </lineage>
</organism>
<proteinExistence type="predicted"/>
<dbReference type="Proteomes" id="UP000190744">
    <property type="component" value="Unassembled WGS sequence"/>
</dbReference>
<feature type="region of interest" description="Disordered" evidence="1">
    <location>
        <begin position="52"/>
        <end position="134"/>
    </location>
</feature>
<feature type="compositionally biased region" description="Polar residues" evidence="1">
    <location>
        <begin position="124"/>
        <end position="134"/>
    </location>
</feature>
<feature type="compositionally biased region" description="Polar residues" evidence="1">
    <location>
        <begin position="1"/>
        <end position="11"/>
    </location>
</feature>
<evidence type="ECO:0000313" key="3">
    <source>
        <dbReference type="Proteomes" id="UP000190744"/>
    </source>
</evidence>
<feature type="compositionally biased region" description="Low complexity" evidence="1">
    <location>
        <begin position="59"/>
        <end position="68"/>
    </location>
</feature>
<feature type="compositionally biased region" description="Polar residues" evidence="1">
    <location>
        <begin position="95"/>
        <end position="107"/>
    </location>
</feature>
<evidence type="ECO:0000256" key="1">
    <source>
        <dbReference type="SAM" id="MobiDB-lite"/>
    </source>
</evidence>
<dbReference type="EMBL" id="LJBN01000001">
    <property type="protein sequence ID" value="OOQ91579.1"/>
    <property type="molecule type" value="Genomic_DNA"/>
</dbReference>